<evidence type="ECO:0000256" key="3">
    <source>
        <dbReference type="ARBA" id="ARBA00022618"/>
    </source>
</evidence>
<dbReference type="SMART" id="SM00450">
    <property type="entry name" value="RHOD"/>
    <property type="match status" value="1"/>
</dbReference>
<dbReference type="Gene3D" id="3.40.250.10">
    <property type="entry name" value="Rhodanese-like domain"/>
    <property type="match status" value="1"/>
</dbReference>
<dbReference type="Proteomes" id="UP000070544">
    <property type="component" value="Unassembled WGS sequence"/>
</dbReference>
<dbReference type="GO" id="GO:0004725">
    <property type="term" value="F:protein tyrosine phosphatase activity"/>
    <property type="evidence" value="ECO:0007669"/>
    <property type="project" value="UniProtKB-EC"/>
</dbReference>
<evidence type="ECO:0000256" key="4">
    <source>
        <dbReference type="ARBA" id="ARBA00022801"/>
    </source>
</evidence>
<evidence type="ECO:0000313" key="8">
    <source>
        <dbReference type="EMBL" id="KXS09220.1"/>
    </source>
</evidence>
<reference evidence="8 9" key="1">
    <citation type="journal article" date="2015" name="Genome Biol. Evol.">
        <title>Phylogenomic analyses indicate that early fungi evolved digesting cell walls of algal ancestors of land plants.</title>
        <authorList>
            <person name="Chang Y."/>
            <person name="Wang S."/>
            <person name="Sekimoto S."/>
            <person name="Aerts A.L."/>
            <person name="Choi C."/>
            <person name="Clum A."/>
            <person name="LaButti K.M."/>
            <person name="Lindquist E.A."/>
            <person name="Yee Ngan C."/>
            <person name="Ohm R.A."/>
            <person name="Salamov A.A."/>
            <person name="Grigoriev I.V."/>
            <person name="Spatafora J.W."/>
            <person name="Berbee M.L."/>
        </authorList>
    </citation>
    <scope>NUCLEOTIDE SEQUENCE [LARGE SCALE GENOMIC DNA]</scope>
    <source>
        <strain evidence="8 9">JEL478</strain>
    </source>
</reference>
<protein>
    <recommendedName>
        <fullName evidence="2">protein-tyrosine-phosphatase</fullName>
        <ecNumber evidence="2">3.1.3.48</ecNumber>
    </recommendedName>
</protein>
<accession>A0A138ZXI9</accession>
<dbReference type="GO" id="GO:0005634">
    <property type="term" value="C:nucleus"/>
    <property type="evidence" value="ECO:0007669"/>
    <property type="project" value="TreeGrafter"/>
</dbReference>
<dbReference type="EC" id="3.1.3.48" evidence="2"/>
<dbReference type="PANTHER" id="PTHR10828:SF17">
    <property type="entry name" value="PROTEIN-TYROSINE-PHOSPHATASE"/>
    <property type="match status" value="1"/>
</dbReference>
<dbReference type="InterPro" id="IPR000751">
    <property type="entry name" value="MPI_Phosphatase"/>
</dbReference>
<keyword evidence="4" id="KW-0378">Hydrolase</keyword>
<dbReference type="PROSITE" id="PS50206">
    <property type="entry name" value="RHODANESE_3"/>
    <property type="match status" value="1"/>
</dbReference>
<evidence type="ECO:0000256" key="5">
    <source>
        <dbReference type="ARBA" id="ARBA00022912"/>
    </source>
</evidence>
<dbReference type="SUPFAM" id="SSF52821">
    <property type="entry name" value="Rhodanese/Cell cycle control phosphatase"/>
    <property type="match status" value="1"/>
</dbReference>
<dbReference type="Pfam" id="PF00581">
    <property type="entry name" value="Rhodanese"/>
    <property type="match status" value="1"/>
</dbReference>
<dbReference type="InterPro" id="IPR001763">
    <property type="entry name" value="Rhodanese-like_dom"/>
</dbReference>
<dbReference type="GO" id="GO:0005737">
    <property type="term" value="C:cytoplasm"/>
    <property type="evidence" value="ECO:0007669"/>
    <property type="project" value="TreeGrafter"/>
</dbReference>
<dbReference type="EMBL" id="KQ965881">
    <property type="protein sequence ID" value="KXS09220.1"/>
    <property type="molecule type" value="Genomic_DNA"/>
</dbReference>
<keyword evidence="5" id="KW-0904">Protein phosphatase</keyword>
<dbReference type="STRING" id="1344416.A0A138ZXI9"/>
<dbReference type="AlphaFoldDB" id="A0A138ZXI9"/>
<dbReference type="PANTHER" id="PTHR10828">
    <property type="entry name" value="M-PHASE INDUCER PHOSPHATASE DUAL SPECIFICITY PHOSPHATASE CDC25"/>
    <property type="match status" value="1"/>
</dbReference>
<dbReference type="GO" id="GO:0110032">
    <property type="term" value="P:positive regulation of G2/MI transition of meiotic cell cycle"/>
    <property type="evidence" value="ECO:0007669"/>
    <property type="project" value="TreeGrafter"/>
</dbReference>
<keyword evidence="3" id="KW-0132">Cell division</keyword>
<evidence type="ECO:0000256" key="2">
    <source>
        <dbReference type="ARBA" id="ARBA00013064"/>
    </source>
</evidence>
<dbReference type="GO" id="GO:0010971">
    <property type="term" value="P:positive regulation of G2/M transition of mitotic cell cycle"/>
    <property type="evidence" value="ECO:0007669"/>
    <property type="project" value="TreeGrafter"/>
</dbReference>
<evidence type="ECO:0000259" key="7">
    <source>
        <dbReference type="PROSITE" id="PS50206"/>
    </source>
</evidence>
<name>A0A138ZXI9_GONPJ</name>
<keyword evidence="9" id="KW-1185">Reference proteome</keyword>
<dbReference type="GO" id="GO:0000086">
    <property type="term" value="P:G2/M transition of mitotic cell cycle"/>
    <property type="evidence" value="ECO:0007669"/>
    <property type="project" value="TreeGrafter"/>
</dbReference>
<evidence type="ECO:0000256" key="1">
    <source>
        <dbReference type="ARBA" id="ARBA00011065"/>
    </source>
</evidence>
<feature type="non-terminal residue" evidence="8">
    <location>
        <position position="114"/>
    </location>
</feature>
<dbReference type="GO" id="GO:0051301">
    <property type="term" value="P:cell division"/>
    <property type="evidence" value="ECO:0007669"/>
    <property type="project" value="UniProtKB-KW"/>
</dbReference>
<organism evidence="8 9">
    <name type="scientific">Gonapodya prolifera (strain JEL478)</name>
    <name type="common">Monoblepharis prolifera</name>
    <dbReference type="NCBI Taxonomy" id="1344416"/>
    <lineage>
        <taxon>Eukaryota</taxon>
        <taxon>Fungi</taxon>
        <taxon>Fungi incertae sedis</taxon>
        <taxon>Chytridiomycota</taxon>
        <taxon>Chytridiomycota incertae sedis</taxon>
        <taxon>Monoblepharidomycetes</taxon>
        <taxon>Monoblepharidales</taxon>
        <taxon>Gonapodyaceae</taxon>
        <taxon>Gonapodya</taxon>
    </lineage>
</organism>
<evidence type="ECO:0000256" key="6">
    <source>
        <dbReference type="ARBA" id="ARBA00023306"/>
    </source>
</evidence>
<dbReference type="OMA" id="WCEPMEY"/>
<keyword evidence="6" id="KW-0131">Cell cycle</keyword>
<feature type="non-terminal residue" evidence="8">
    <location>
        <position position="1"/>
    </location>
</feature>
<evidence type="ECO:0000313" key="9">
    <source>
        <dbReference type="Proteomes" id="UP000070544"/>
    </source>
</evidence>
<sequence length="114" mass="13304">LLSGHFSSTITTFHIVDCRYRYEYDGGHIIGAKNIFAIDDMEELFVKAVKDGGPDVKPLMSRDVFVFHCEFSSHRGPRMAANLRSRDRELNYKHYPNLHWPEIYVLSGGYREFF</sequence>
<dbReference type="OrthoDB" id="26523at2759"/>
<dbReference type="InterPro" id="IPR036873">
    <property type="entry name" value="Rhodanese-like_dom_sf"/>
</dbReference>
<gene>
    <name evidence="8" type="ORF">M427DRAFT_79039</name>
</gene>
<proteinExistence type="inferred from homology"/>
<comment type="similarity">
    <text evidence="1">Belongs to the MPI phosphatase family.</text>
</comment>
<feature type="domain" description="Rhodanese" evidence="7">
    <location>
        <begin position="13"/>
        <end position="113"/>
    </location>
</feature>
<dbReference type="PRINTS" id="PR00716">
    <property type="entry name" value="MPIPHPHTASE"/>
</dbReference>